<evidence type="ECO:0000313" key="4">
    <source>
        <dbReference type="Proteomes" id="UP000307440"/>
    </source>
</evidence>
<protein>
    <submittedName>
        <fullName evidence="3">Uncharacterized protein</fullName>
    </submittedName>
</protein>
<sequence>MTTQVAPERPKSSRSRSGDTQDSRIANWISETNRLTPSAPPPPTLSSKHKQSAWPQKRRIRLTSLSNPARRVHRASLKRHERQGALDASTQSSPTPDPADSGSRTPYPAIVLLISCFGISAILPSLLVLLAFAAFITFAPGLIDDGNRNICDVKPNPFSAELDETDGLEGTSTEGTRTESQKTKRKRL</sequence>
<evidence type="ECO:0000256" key="2">
    <source>
        <dbReference type="SAM" id="Phobius"/>
    </source>
</evidence>
<accession>A0A5C3KVT0</accession>
<dbReference type="EMBL" id="ML210199">
    <property type="protein sequence ID" value="TFK24532.1"/>
    <property type="molecule type" value="Genomic_DNA"/>
</dbReference>
<feature type="region of interest" description="Disordered" evidence="1">
    <location>
        <begin position="1"/>
        <end position="103"/>
    </location>
</feature>
<dbReference type="Proteomes" id="UP000307440">
    <property type="component" value="Unassembled WGS sequence"/>
</dbReference>
<organism evidence="3 4">
    <name type="scientific">Coprinopsis marcescibilis</name>
    <name type="common">Agaric fungus</name>
    <name type="synonym">Psathyrella marcescibilis</name>
    <dbReference type="NCBI Taxonomy" id="230819"/>
    <lineage>
        <taxon>Eukaryota</taxon>
        <taxon>Fungi</taxon>
        <taxon>Dikarya</taxon>
        <taxon>Basidiomycota</taxon>
        <taxon>Agaricomycotina</taxon>
        <taxon>Agaricomycetes</taxon>
        <taxon>Agaricomycetidae</taxon>
        <taxon>Agaricales</taxon>
        <taxon>Agaricineae</taxon>
        <taxon>Psathyrellaceae</taxon>
        <taxon>Coprinopsis</taxon>
    </lineage>
</organism>
<evidence type="ECO:0000256" key="1">
    <source>
        <dbReference type="SAM" id="MobiDB-lite"/>
    </source>
</evidence>
<evidence type="ECO:0000313" key="3">
    <source>
        <dbReference type="EMBL" id="TFK24532.1"/>
    </source>
</evidence>
<keyword evidence="2" id="KW-1133">Transmembrane helix</keyword>
<proteinExistence type="predicted"/>
<keyword evidence="2" id="KW-0812">Transmembrane</keyword>
<keyword evidence="4" id="KW-1185">Reference proteome</keyword>
<feature type="compositionally biased region" description="Basic residues" evidence="1">
    <location>
        <begin position="47"/>
        <end position="61"/>
    </location>
</feature>
<gene>
    <name evidence="3" type="ORF">FA15DRAFT_704515</name>
</gene>
<feature type="region of interest" description="Disordered" evidence="1">
    <location>
        <begin position="161"/>
        <end position="188"/>
    </location>
</feature>
<feature type="compositionally biased region" description="Basic and acidic residues" evidence="1">
    <location>
        <begin position="8"/>
        <end position="22"/>
    </location>
</feature>
<feature type="compositionally biased region" description="Polar residues" evidence="1">
    <location>
        <begin position="23"/>
        <end position="34"/>
    </location>
</feature>
<dbReference type="OrthoDB" id="3122104at2759"/>
<feature type="transmembrane region" description="Helical" evidence="2">
    <location>
        <begin position="110"/>
        <end position="138"/>
    </location>
</feature>
<keyword evidence="2" id="KW-0472">Membrane</keyword>
<name>A0A5C3KVT0_COPMA</name>
<feature type="compositionally biased region" description="Basic residues" evidence="1">
    <location>
        <begin position="70"/>
        <end position="81"/>
    </location>
</feature>
<dbReference type="AlphaFoldDB" id="A0A5C3KVT0"/>
<reference evidence="3 4" key="1">
    <citation type="journal article" date="2019" name="Nat. Ecol. Evol.">
        <title>Megaphylogeny resolves global patterns of mushroom evolution.</title>
        <authorList>
            <person name="Varga T."/>
            <person name="Krizsan K."/>
            <person name="Foldi C."/>
            <person name="Dima B."/>
            <person name="Sanchez-Garcia M."/>
            <person name="Sanchez-Ramirez S."/>
            <person name="Szollosi G.J."/>
            <person name="Szarkandi J.G."/>
            <person name="Papp V."/>
            <person name="Albert L."/>
            <person name="Andreopoulos W."/>
            <person name="Angelini C."/>
            <person name="Antonin V."/>
            <person name="Barry K.W."/>
            <person name="Bougher N.L."/>
            <person name="Buchanan P."/>
            <person name="Buyck B."/>
            <person name="Bense V."/>
            <person name="Catcheside P."/>
            <person name="Chovatia M."/>
            <person name="Cooper J."/>
            <person name="Damon W."/>
            <person name="Desjardin D."/>
            <person name="Finy P."/>
            <person name="Geml J."/>
            <person name="Haridas S."/>
            <person name="Hughes K."/>
            <person name="Justo A."/>
            <person name="Karasinski D."/>
            <person name="Kautmanova I."/>
            <person name="Kiss B."/>
            <person name="Kocsube S."/>
            <person name="Kotiranta H."/>
            <person name="LaButti K.M."/>
            <person name="Lechner B.E."/>
            <person name="Liimatainen K."/>
            <person name="Lipzen A."/>
            <person name="Lukacs Z."/>
            <person name="Mihaltcheva S."/>
            <person name="Morgado L.N."/>
            <person name="Niskanen T."/>
            <person name="Noordeloos M.E."/>
            <person name="Ohm R.A."/>
            <person name="Ortiz-Santana B."/>
            <person name="Ovrebo C."/>
            <person name="Racz N."/>
            <person name="Riley R."/>
            <person name="Savchenko A."/>
            <person name="Shiryaev A."/>
            <person name="Soop K."/>
            <person name="Spirin V."/>
            <person name="Szebenyi C."/>
            <person name="Tomsovsky M."/>
            <person name="Tulloss R.E."/>
            <person name="Uehling J."/>
            <person name="Grigoriev I.V."/>
            <person name="Vagvolgyi C."/>
            <person name="Papp T."/>
            <person name="Martin F.M."/>
            <person name="Miettinen O."/>
            <person name="Hibbett D.S."/>
            <person name="Nagy L.G."/>
        </authorList>
    </citation>
    <scope>NUCLEOTIDE SEQUENCE [LARGE SCALE GENOMIC DNA]</scope>
    <source>
        <strain evidence="3 4">CBS 121175</strain>
    </source>
</reference>